<reference evidence="7" key="1">
    <citation type="submission" date="2020-06" db="EMBL/GenBank/DDBJ databases">
        <title>Draft genomic sequecing of Geomonas sp. Red736.</title>
        <authorList>
            <person name="Itoh H."/>
            <person name="Xu Z.X."/>
            <person name="Ushijima N."/>
            <person name="Masuda Y."/>
            <person name="Shiratori Y."/>
            <person name="Senoo K."/>
        </authorList>
    </citation>
    <scope>NUCLEOTIDE SEQUENCE [LARGE SCALE GENOMIC DNA]</scope>
    <source>
        <strain evidence="7">Red736</strain>
    </source>
</reference>
<evidence type="ECO:0000259" key="4">
    <source>
        <dbReference type="PROSITE" id="PS51123"/>
    </source>
</evidence>
<dbReference type="InterPro" id="IPR036737">
    <property type="entry name" value="OmpA-like_sf"/>
</dbReference>
<dbReference type="Pfam" id="PF00691">
    <property type="entry name" value="OmpA"/>
    <property type="match status" value="1"/>
</dbReference>
<keyword evidence="1" id="KW-0472">Membrane</keyword>
<reference evidence="5" key="2">
    <citation type="journal article" date="2021" name="Int. J. Syst. Evol. Microbiol.">
        <title>Geomonas silvestris sp. nov., Geomonas paludis sp. nov. and Geomonas limicola sp. nov., isolated from terrestrial environments, and emended description of the genus Geomonas.</title>
        <authorList>
            <person name="Itoh H."/>
            <person name="Xu Z."/>
            <person name="Masuda Y."/>
            <person name="Ushijima N."/>
            <person name="Hayakawa C."/>
            <person name="Shiratori Y."/>
            <person name="Senoo K."/>
        </authorList>
    </citation>
    <scope>NUCLEOTIDE SEQUENCE</scope>
    <source>
        <strain evidence="5">Red736</strain>
    </source>
</reference>
<dbReference type="Proteomes" id="UP000568888">
    <property type="component" value="Unassembled WGS sequence"/>
</dbReference>
<dbReference type="CDD" id="cd07185">
    <property type="entry name" value="OmpA_C-like"/>
    <property type="match status" value="1"/>
</dbReference>
<feature type="signal peptide" evidence="3">
    <location>
        <begin position="1"/>
        <end position="23"/>
    </location>
</feature>
<feature type="chain" id="PRO_5028195732" evidence="3">
    <location>
        <begin position="24"/>
        <end position="298"/>
    </location>
</feature>
<sequence length="298" mass="33001">MKRNLLFCLSVLVCFALSGCVTSGTYQKKELEAQNLEKSLQEQRGQYNILLGENDQLKNDIKRLTTELAAMTGEKNALMADKKGLEETLKSTSDAKNQKIGELSQKVGDLNVKVGDLTQKSADLEAENKRLKDEVARLQKQKEEVQKTSKTYGDLLEQMKGEIAKGQVTISELKGKLTVNMVDSVLFDSGKAEVKPEGLVVLQKVVDILKTVKDKAVRIEGHTDNVQIVGQLAKRYPTNWELSAARAINVTRYLQQQGLDPALLGAVAYGEFKPVAPNDTDEGRAKNRRIEIVLVAKE</sequence>
<evidence type="ECO:0000313" key="6">
    <source>
        <dbReference type="EMBL" id="UPU35251.1"/>
    </source>
</evidence>
<accession>A0A6V8MST0</accession>
<feature type="domain" description="OmpA-like" evidence="4">
    <location>
        <begin position="174"/>
        <end position="298"/>
    </location>
</feature>
<evidence type="ECO:0000256" key="3">
    <source>
        <dbReference type="SAM" id="SignalP"/>
    </source>
</evidence>
<dbReference type="EMBL" id="CP096574">
    <property type="protein sequence ID" value="UPU35251.1"/>
    <property type="molecule type" value="Genomic_DNA"/>
</dbReference>
<organism evidence="5 7">
    <name type="scientific">Geomonas paludis</name>
    <dbReference type="NCBI Taxonomy" id="2740185"/>
    <lineage>
        <taxon>Bacteria</taxon>
        <taxon>Pseudomonadati</taxon>
        <taxon>Thermodesulfobacteriota</taxon>
        <taxon>Desulfuromonadia</taxon>
        <taxon>Geobacterales</taxon>
        <taxon>Geobacteraceae</taxon>
        <taxon>Geomonas</taxon>
    </lineage>
</organism>
<evidence type="ECO:0000256" key="2">
    <source>
        <dbReference type="SAM" id="Coils"/>
    </source>
</evidence>
<dbReference type="PANTHER" id="PTHR30329:SF21">
    <property type="entry name" value="LIPOPROTEIN YIAD-RELATED"/>
    <property type="match status" value="1"/>
</dbReference>
<reference evidence="6" key="3">
    <citation type="submission" date="2022-04" db="EMBL/GenBank/DDBJ databases">
        <authorList>
            <person name="Liu G."/>
        </authorList>
    </citation>
    <scope>NUCLEOTIDE SEQUENCE</scope>
    <source>
        <strain evidence="6">RG22</strain>
    </source>
</reference>
<dbReference type="InterPro" id="IPR006665">
    <property type="entry name" value="OmpA-like"/>
</dbReference>
<evidence type="ECO:0000313" key="7">
    <source>
        <dbReference type="Proteomes" id="UP000568888"/>
    </source>
</evidence>
<keyword evidence="8" id="KW-1185">Reference proteome</keyword>
<dbReference type="Gene3D" id="3.30.1330.60">
    <property type="entry name" value="OmpA-like domain"/>
    <property type="match status" value="1"/>
</dbReference>
<evidence type="ECO:0000313" key="5">
    <source>
        <dbReference type="EMBL" id="GFO63198.1"/>
    </source>
</evidence>
<keyword evidence="3" id="KW-0732">Signal</keyword>
<gene>
    <name evidence="5" type="ORF">GMPD_11170</name>
    <name evidence="6" type="ORF">M1B72_17660</name>
</gene>
<name>A0A6V8MST0_9BACT</name>
<dbReference type="PROSITE" id="PS51123">
    <property type="entry name" value="OMPA_2"/>
    <property type="match status" value="1"/>
</dbReference>
<proteinExistence type="predicted"/>
<dbReference type="PANTHER" id="PTHR30329">
    <property type="entry name" value="STATOR ELEMENT OF FLAGELLAR MOTOR COMPLEX"/>
    <property type="match status" value="1"/>
</dbReference>
<feature type="coiled-coil region" evidence="2">
    <location>
        <begin position="26"/>
        <end position="88"/>
    </location>
</feature>
<protein>
    <submittedName>
        <fullName evidence="5">Chemotaxis protein MotB</fullName>
    </submittedName>
    <submittedName>
        <fullName evidence="6">OmpA family protein</fullName>
    </submittedName>
</protein>
<evidence type="ECO:0000256" key="1">
    <source>
        <dbReference type="PROSITE-ProRule" id="PRU00473"/>
    </source>
</evidence>
<feature type="coiled-coil region" evidence="2">
    <location>
        <begin position="114"/>
        <end position="158"/>
    </location>
</feature>
<dbReference type="EMBL" id="BLXY01000001">
    <property type="protein sequence ID" value="GFO63198.1"/>
    <property type="molecule type" value="Genomic_DNA"/>
</dbReference>
<dbReference type="AlphaFoldDB" id="A0A6V8MST0"/>
<dbReference type="SUPFAM" id="SSF103088">
    <property type="entry name" value="OmpA-like"/>
    <property type="match status" value="1"/>
</dbReference>
<dbReference type="PROSITE" id="PS51257">
    <property type="entry name" value="PROKAR_LIPOPROTEIN"/>
    <property type="match status" value="1"/>
</dbReference>
<dbReference type="RefSeq" id="WP_183345929.1">
    <property type="nucleotide sequence ID" value="NZ_BLXY01000001.1"/>
</dbReference>
<keyword evidence="2" id="KW-0175">Coiled coil</keyword>
<dbReference type="GO" id="GO:0016020">
    <property type="term" value="C:membrane"/>
    <property type="evidence" value="ECO:0007669"/>
    <property type="project" value="UniProtKB-UniRule"/>
</dbReference>
<dbReference type="Proteomes" id="UP000831485">
    <property type="component" value="Chromosome"/>
</dbReference>
<evidence type="ECO:0000313" key="8">
    <source>
        <dbReference type="Proteomes" id="UP000831485"/>
    </source>
</evidence>
<dbReference type="InterPro" id="IPR050330">
    <property type="entry name" value="Bact_OuterMem_StrucFunc"/>
</dbReference>